<feature type="region of interest" description="Disordered" evidence="1">
    <location>
        <begin position="51"/>
        <end position="71"/>
    </location>
</feature>
<reference evidence="3" key="3">
    <citation type="submission" date="2016-02" db="EMBL/GenBank/DDBJ databases">
        <title>Resequencing and annotation of the Colletotrichum higginsianum genome.</title>
        <authorList>
            <person name="O'Connell R."/>
            <person name="Zambounis A."/>
            <person name="Thon M."/>
            <person name="Dallery J.-F."/>
        </authorList>
    </citation>
    <scope>NUCLEOTIDE SEQUENCE [LARGE SCALE GENOMIC DNA]</scope>
    <source>
        <strain evidence="3">IMI 349063</strain>
    </source>
</reference>
<dbReference type="Proteomes" id="UP000007174">
    <property type="component" value="Unassembled WGS sequence"/>
</dbReference>
<dbReference type="RefSeq" id="XP_018155246.1">
    <property type="nucleotide sequence ID" value="XM_018305822.1"/>
</dbReference>
<dbReference type="Proteomes" id="UP000092177">
    <property type="component" value="Unassembled WGS sequence"/>
</dbReference>
<sequence>MICTTLMHPYQHRFFLLGMGRKLRMNTAPCSAVGGDGLEIVLCKTTHTSKPARSLKNNRSATMDGKTHKRT</sequence>
<protein>
    <submittedName>
        <fullName evidence="2">Uncharacterized protein</fullName>
    </submittedName>
</protein>
<proteinExistence type="predicted"/>
<dbReference type="EMBL" id="CACQ02004401">
    <property type="protein sequence ID" value="CCF40955.1"/>
    <property type="molecule type" value="Genomic_DNA"/>
</dbReference>
<evidence type="ECO:0000256" key="1">
    <source>
        <dbReference type="SAM" id="MobiDB-lite"/>
    </source>
</evidence>
<reference evidence="4" key="2">
    <citation type="journal article" date="2012" name="Nat. Genet.">
        <title>Lifestyle transitions in plant pathogenic Colletotrichum fungi deciphered by genome and transcriptome analyses.</title>
        <authorList>
            <person name="O'Connell R.J."/>
            <person name="Thon M.R."/>
            <person name="Hacquard S."/>
            <person name="Amyotte S.G."/>
            <person name="Kleemann J."/>
            <person name="Torres M.F."/>
            <person name="Damm U."/>
            <person name="Buiate E.A."/>
            <person name="Epstein L."/>
            <person name="Alkan N."/>
            <person name="Altmueller J."/>
            <person name="Alvarado-Balderrama L."/>
            <person name="Bauser C.A."/>
            <person name="Becker C."/>
            <person name="Birren B.W."/>
            <person name="Chen Z."/>
            <person name="Choi J."/>
            <person name="Crouch J.A."/>
            <person name="Duvick J.P."/>
            <person name="Farman M.A."/>
            <person name="Gan P."/>
            <person name="Heiman D."/>
            <person name="Henrissat B."/>
            <person name="Howard R.J."/>
            <person name="Kabbage M."/>
            <person name="Koch C."/>
            <person name="Kracher B."/>
            <person name="Kubo Y."/>
            <person name="Law A.D."/>
            <person name="Lebrun M.-H."/>
            <person name="Lee Y.-H."/>
            <person name="Miyara I."/>
            <person name="Moore N."/>
            <person name="Neumann U."/>
            <person name="Nordstroem K."/>
            <person name="Panaccione D.G."/>
            <person name="Panstruga R."/>
            <person name="Place M."/>
            <person name="Proctor R.H."/>
            <person name="Prusky D."/>
            <person name="Rech G."/>
            <person name="Reinhardt R."/>
            <person name="Rollins J.A."/>
            <person name="Rounsley S."/>
            <person name="Schardl C.L."/>
            <person name="Schwartz D.C."/>
            <person name="Shenoy N."/>
            <person name="Shirasu K."/>
            <person name="Sikhakolli U.R."/>
            <person name="Stueber K."/>
            <person name="Sukno S.A."/>
            <person name="Sweigard J.A."/>
            <person name="Takano Y."/>
            <person name="Takahara H."/>
            <person name="Trail F."/>
            <person name="van der Does H.C."/>
            <person name="Voll L.M."/>
            <person name="Will I."/>
            <person name="Young S."/>
            <person name="Zeng Q."/>
            <person name="Zhang J."/>
            <person name="Zhou S."/>
            <person name="Dickman M.B."/>
            <person name="Schulze-Lefert P."/>
            <person name="Ver Loren van Themaat E."/>
            <person name="Ma L.-J."/>
            <person name="Vaillancourt L.J."/>
        </authorList>
    </citation>
    <scope>NUCLEOTIDE SEQUENCE [LARGE SCALE GENOMIC DNA]</scope>
    <source>
        <strain evidence="4">IMI 349063</strain>
    </source>
</reference>
<dbReference type="KEGG" id="chig:CH63R_10848"/>
<reference evidence="2" key="1">
    <citation type="submission" date="2011-12" db="EMBL/GenBank/DDBJ databases">
        <title>The genome sequence of Colletotrichum higginsianum IMI 34906.</title>
        <authorList>
            <person name="Ma L.-J."/>
            <person name="O'Connell R."/>
            <person name="van Themaat E.V.L."/>
            <person name="Stueber K."/>
            <person name="Young S.K."/>
            <person name="Zeng Q."/>
            <person name="Gargeya S."/>
            <person name="Fitzgerald M."/>
            <person name="Haas B."/>
            <person name="Abouelleil A."/>
            <person name="Alvarado L."/>
            <person name="Arachchi H.M."/>
            <person name="Berlin A."/>
            <person name="Chapman S.B."/>
            <person name="Gearin G."/>
            <person name="Goldberg J."/>
            <person name="Griggs A."/>
            <person name="Gujja S."/>
            <person name="Hansen M."/>
            <person name="Heiman D."/>
            <person name="Howarth C."/>
            <person name="Larimer J."/>
            <person name="Lui A."/>
            <person name="MacDonald P.J.P."/>
            <person name="McCowen C."/>
            <person name="Montmayeur A."/>
            <person name="Murphy C."/>
            <person name="Neiman D."/>
            <person name="Pearson M."/>
            <person name="Priest M."/>
            <person name="Roberts A."/>
            <person name="Saif S."/>
            <person name="Shea T."/>
            <person name="Sisk P."/>
            <person name="Stolte C."/>
            <person name="Sykes S."/>
            <person name="Wortman J."/>
            <person name="Nusbaum C."/>
            <person name="Birren B."/>
        </authorList>
    </citation>
    <scope>NUCLEOTIDE SEQUENCE</scope>
    <source>
        <strain evidence="2">IMI 349063</strain>
    </source>
</reference>
<dbReference type="AlphaFoldDB" id="H1VL52"/>
<dbReference type="EMBL" id="LTAN01000007">
    <property type="protein sequence ID" value="OBR06728.1"/>
    <property type="molecule type" value="Genomic_DNA"/>
</dbReference>
<evidence type="ECO:0000313" key="5">
    <source>
        <dbReference type="Proteomes" id="UP000092177"/>
    </source>
</evidence>
<dbReference type="VEuPathDB" id="FungiDB:CH63R_10848"/>
<gene>
    <name evidence="2" type="ORF">CH063_02476</name>
    <name evidence="3" type="ORF">CH63R_10848</name>
</gene>
<name>H1VL52_COLHI</name>
<dbReference type="GeneID" id="28869929"/>
<accession>H1VL52</accession>
<evidence type="ECO:0000313" key="2">
    <source>
        <dbReference type="EMBL" id="CCF40955.1"/>
    </source>
</evidence>
<reference evidence="5" key="4">
    <citation type="journal article" date="2017" name="BMC Genomics">
        <title>Gapless genome assembly of Colletotrichum higginsianum reveals chromosome structure and association of transposable elements with secondary metabolite gene clusters.</title>
        <authorList>
            <person name="Dallery J.-F."/>
            <person name="Lapalu N."/>
            <person name="Zampounis A."/>
            <person name="Pigne S."/>
            <person name="Luyten I."/>
            <person name="Amselem J."/>
            <person name="Wittenberg A.H.J."/>
            <person name="Zhou S."/>
            <person name="de Queiroz M.V."/>
            <person name="Robin G.P."/>
            <person name="Auger A."/>
            <person name="Hainaut M."/>
            <person name="Henrissat B."/>
            <person name="Kim K.-T."/>
            <person name="Lee Y.-H."/>
            <person name="Lespinet O."/>
            <person name="Schwartz D.C."/>
            <person name="Thon M.R."/>
            <person name="O'Connell R.J."/>
        </authorList>
    </citation>
    <scope>NUCLEOTIDE SEQUENCE [LARGE SCALE GENOMIC DNA]</scope>
    <source>
        <strain evidence="5">IMI 349063</strain>
    </source>
</reference>
<feature type="compositionally biased region" description="Polar residues" evidence="1">
    <location>
        <begin position="51"/>
        <end position="61"/>
    </location>
</feature>
<evidence type="ECO:0000313" key="3">
    <source>
        <dbReference type="EMBL" id="OBR06728.1"/>
    </source>
</evidence>
<dbReference type="HOGENOM" id="CLU_2739882_0_0_1"/>
<evidence type="ECO:0000313" key="4">
    <source>
        <dbReference type="Proteomes" id="UP000007174"/>
    </source>
</evidence>
<keyword evidence="5" id="KW-1185">Reference proteome</keyword>
<organism evidence="2 4">
    <name type="scientific">Colletotrichum higginsianum (strain IMI 349063)</name>
    <name type="common">Crucifer anthracnose fungus</name>
    <dbReference type="NCBI Taxonomy" id="759273"/>
    <lineage>
        <taxon>Eukaryota</taxon>
        <taxon>Fungi</taxon>
        <taxon>Dikarya</taxon>
        <taxon>Ascomycota</taxon>
        <taxon>Pezizomycotina</taxon>
        <taxon>Sordariomycetes</taxon>
        <taxon>Hypocreomycetidae</taxon>
        <taxon>Glomerellales</taxon>
        <taxon>Glomerellaceae</taxon>
        <taxon>Colletotrichum</taxon>
        <taxon>Colletotrichum destructivum species complex</taxon>
    </lineage>
</organism>